<keyword evidence="1" id="KW-1015">Disulfide bond</keyword>
<dbReference type="SMART" id="SM00202">
    <property type="entry name" value="SR"/>
    <property type="match status" value="1"/>
</dbReference>
<feature type="region of interest" description="Disordered" evidence="2">
    <location>
        <begin position="228"/>
        <end position="252"/>
    </location>
</feature>
<name>A0A836C288_9CHLO</name>
<feature type="compositionally biased region" description="Basic residues" evidence="2">
    <location>
        <begin position="131"/>
        <end position="147"/>
    </location>
</feature>
<dbReference type="SUPFAM" id="SSF56487">
    <property type="entry name" value="SRCR-like"/>
    <property type="match status" value="1"/>
</dbReference>
<feature type="signal peptide" evidence="3">
    <location>
        <begin position="1"/>
        <end position="22"/>
    </location>
</feature>
<evidence type="ECO:0000256" key="3">
    <source>
        <dbReference type="SAM" id="SignalP"/>
    </source>
</evidence>
<evidence type="ECO:0000259" key="4">
    <source>
        <dbReference type="PROSITE" id="PS50287"/>
    </source>
</evidence>
<organism evidence="5 6">
    <name type="scientific">Edaphochlamys debaryana</name>
    <dbReference type="NCBI Taxonomy" id="47281"/>
    <lineage>
        <taxon>Eukaryota</taxon>
        <taxon>Viridiplantae</taxon>
        <taxon>Chlorophyta</taxon>
        <taxon>core chlorophytes</taxon>
        <taxon>Chlorophyceae</taxon>
        <taxon>CS clade</taxon>
        <taxon>Chlamydomonadales</taxon>
        <taxon>Chlamydomonadales incertae sedis</taxon>
        <taxon>Edaphochlamys</taxon>
    </lineage>
</organism>
<keyword evidence="3" id="KW-0732">Signal</keyword>
<dbReference type="InterPro" id="IPR001190">
    <property type="entry name" value="SRCR"/>
</dbReference>
<dbReference type="Gene3D" id="3.10.250.10">
    <property type="entry name" value="SRCR-like domain"/>
    <property type="match status" value="1"/>
</dbReference>
<feature type="region of interest" description="Disordered" evidence="2">
    <location>
        <begin position="127"/>
        <end position="162"/>
    </location>
</feature>
<dbReference type="EMBL" id="JAEHOE010000018">
    <property type="protein sequence ID" value="KAG2496572.1"/>
    <property type="molecule type" value="Genomic_DNA"/>
</dbReference>
<reference evidence="5" key="1">
    <citation type="journal article" date="2020" name="bioRxiv">
        <title>Comparative genomics of Chlamydomonas.</title>
        <authorList>
            <person name="Craig R.J."/>
            <person name="Hasan A.R."/>
            <person name="Ness R.W."/>
            <person name="Keightley P.D."/>
        </authorList>
    </citation>
    <scope>NUCLEOTIDE SEQUENCE</scope>
    <source>
        <strain evidence="5">CCAP 11/70</strain>
    </source>
</reference>
<accession>A0A836C288</accession>
<dbReference type="Proteomes" id="UP000612055">
    <property type="component" value="Unassembled WGS sequence"/>
</dbReference>
<dbReference type="InterPro" id="IPR036772">
    <property type="entry name" value="SRCR-like_dom_sf"/>
</dbReference>
<feature type="chain" id="PRO_5032960370" description="SRCR domain-containing protein" evidence="3">
    <location>
        <begin position="23"/>
        <end position="406"/>
    </location>
</feature>
<evidence type="ECO:0000313" key="5">
    <source>
        <dbReference type="EMBL" id="KAG2496572.1"/>
    </source>
</evidence>
<gene>
    <name evidence="5" type="ORF">HYH03_005394</name>
</gene>
<dbReference type="OrthoDB" id="535045at2759"/>
<sequence>MRHSVPQCFLLGLVLLAGSVVAKRAPFKVRLVNGPRKNIGRVEVWVDDGRDTKDWFPICDASMYNSPVANSTDGGEAEVRSGFQADALTVCNMLGYKFGRKYYSPEVTFNRTITGSDKAVRDIQCGMTPPQRRRRTQSSGKRAHAARALRGASSGSGGDRRMLQTRTQELDQYGEWIPYVAGLGLIMTTAERQGKVPAPWDACQITTYRGCPAPGYLAGVECSNKRFRKPAPPMTPEPPSPPPPPPNKSPYVQLLKPEPNLCANATSPDCTTNYRRVELLVTDPQDASKTVWAPLCGFPAGTSTAFLNDVAKHACNMDVNWPGDLAIRLFQPRGIPLANNYQFNPGPVPDGGLDPASVPVWASLPLPEDGATYVSSRLMQDNPGFQARVDRGGAEAGACPVPYLRV</sequence>
<keyword evidence="6" id="KW-1185">Reference proteome</keyword>
<evidence type="ECO:0000256" key="1">
    <source>
        <dbReference type="ARBA" id="ARBA00023157"/>
    </source>
</evidence>
<protein>
    <recommendedName>
        <fullName evidence="4">SRCR domain-containing protein</fullName>
    </recommendedName>
</protein>
<dbReference type="AlphaFoldDB" id="A0A836C288"/>
<evidence type="ECO:0000313" key="6">
    <source>
        <dbReference type="Proteomes" id="UP000612055"/>
    </source>
</evidence>
<proteinExistence type="predicted"/>
<evidence type="ECO:0000256" key="2">
    <source>
        <dbReference type="SAM" id="MobiDB-lite"/>
    </source>
</evidence>
<feature type="domain" description="SRCR" evidence="4">
    <location>
        <begin position="29"/>
        <end position="95"/>
    </location>
</feature>
<feature type="compositionally biased region" description="Pro residues" evidence="2">
    <location>
        <begin position="230"/>
        <end position="248"/>
    </location>
</feature>
<comment type="caution">
    <text evidence="5">The sequence shown here is derived from an EMBL/GenBank/DDBJ whole genome shotgun (WGS) entry which is preliminary data.</text>
</comment>
<dbReference type="PROSITE" id="PS50287">
    <property type="entry name" value="SRCR_2"/>
    <property type="match status" value="1"/>
</dbReference>
<dbReference type="GO" id="GO:0016020">
    <property type="term" value="C:membrane"/>
    <property type="evidence" value="ECO:0007669"/>
    <property type="project" value="InterPro"/>
</dbReference>